<sequence>MKIKFFFVTLACFVAVSFAAFVCKNGTECKFDECCLKPLFSNKTLCRPKIKAKQLCLFKPNYFNHKTGIYELSCPCEPGYKCVLDEEEFEAITSYRLSSKICEGKKAMM</sequence>
<comment type="caution">
    <text evidence="2">The sequence shown here is derived from an EMBL/GenBank/DDBJ whole genome shotgun (WGS) entry which is preliminary data.</text>
</comment>
<accession>A0A8X6TZ94</accession>
<evidence type="ECO:0000313" key="2">
    <source>
        <dbReference type="EMBL" id="GFT65536.1"/>
    </source>
</evidence>
<proteinExistence type="predicted"/>
<name>A0A8X6TZ94_NEPPI</name>
<organism evidence="2 3">
    <name type="scientific">Nephila pilipes</name>
    <name type="common">Giant wood spider</name>
    <name type="synonym">Nephila maculata</name>
    <dbReference type="NCBI Taxonomy" id="299642"/>
    <lineage>
        <taxon>Eukaryota</taxon>
        <taxon>Metazoa</taxon>
        <taxon>Ecdysozoa</taxon>
        <taxon>Arthropoda</taxon>
        <taxon>Chelicerata</taxon>
        <taxon>Arachnida</taxon>
        <taxon>Araneae</taxon>
        <taxon>Araneomorphae</taxon>
        <taxon>Entelegynae</taxon>
        <taxon>Araneoidea</taxon>
        <taxon>Nephilidae</taxon>
        <taxon>Nephila</taxon>
    </lineage>
</organism>
<dbReference type="AlphaFoldDB" id="A0A8X6TZ94"/>
<reference evidence="2" key="1">
    <citation type="submission" date="2020-08" db="EMBL/GenBank/DDBJ databases">
        <title>Multicomponent nature underlies the extraordinary mechanical properties of spider dragline silk.</title>
        <authorList>
            <person name="Kono N."/>
            <person name="Nakamura H."/>
            <person name="Mori M."/>
            <person name="Yoshida Y."/>
            <person name="Ohtoshi R."/>
            <person name="Malay A.D."/>
            <person name="Moran D.A.P."/>
            <person name="Tomita M."/>
            <person name="Numata K."/>
            <person name="Arakawa K."/>
        </authorList>
    </citation>
    <scope>NUCLEOTIDE SEQUENCE</scope>
</reference>
<dbReference type="EMBL" id="BMAW01068671">
    <property type="protein sequence ID" value="GFT65536.1"/>
    <property type="molecule type" value="Genomic_DNA"/>
</dbReference>
<feature type="chain" id="PRO_5036458348" evidence="1">
    <location>
        <begin position="20"/>
        <end position="109"/>
    </location>
</feature>
<evidence type="ECO:0000313" key="3">
    <source>
        <dbReference type="Proteomes" id="UP000887013"/>
    </source>
</evidence>
<protein>
    <submittedName>
        <fullName evidence="2">Uncharacterized protein</fullName>
    </submittedName>
</protein>
<keyword evidence="1" id="KW-0732">Signal</keyword>
<keyword evidence="3" id="KW-1185">Reference proteome</keyword>
<gene>
    <name evidence="2" type="ORF">NPIL_666261</name>
</gene>
<feature type="signal peptide" evidence="1">
    <location>
        <begin position="1"/>
        <end position="19"/>
    </location>
</feature>
<dbReference type="Proteomes" id="UP000887013">
    <property type="component" value="Unassembled WGS sequence"/>
</dbReference>
<evidence type="ECO:0000256" key="1">
    <source>
        <dbReference type="SAM" id="SignalP"/>
    </source>
</evidence>
<dbReference type="Gene3D" id="2.10.80.10">
    <property type="entry name" value="Lipase, subunit A"/>
    <property type="match status" value="1"/>
</dbReference>